<feature type="domain" description="Flagellar basal body rod protein N-terminal" evidence="3">
    <location>
        <begin position="7"/>
        <end position="35"/>
    </location>
</feature>
<evidence type="ECO:0000256" key="1">
    <source>
        <dbReference type="ARBA" id="ARBA00009677"/>
    </source>
</evidence>
<proteinExistence type="inferred from homology"/>
<dbReference type="AlphaFoldDB" id="A0A7G9FMV0"/>
<dbReference type="InterPro" id="IPR037925">
    <property type="entry name" value="FlgE/F/G-like"/>
</dbReference>
<feature type="domain" description="Flagellar hook protein FlgE/F/G-like D1" evidence="5">
    <location>
        <begin position="95"/>
        <end position="165"/>
    </location>
</feature>
<dbReference type="InterPro" id="IPR001444">
    <property type="entry name" value="Flag_bb_rod_N"/>
</dbReference>
<dbReference type="EMBL" id="CP060632">
    <property type="protein sequence ID" value="QNL99881.1"/>
    <property type="molecule type" value="Genomic_DNA"/>
</dbReference>
<organism evidence="6 7">
    <name type="scientific">Wujia chipingensis</name>
    <dbReference type="NCBI Taxonomy" id="2763670"/>
    <lineage>
        <taxon>Bacteria</taxon>
        <taxon>Bacillati</taxon>
        <taxon>Bacillota</taxon>
        <taxon>Clostridia</taxon>
        <taxon>Lachnospirales</taxon>
        <taxon>Lachnospiraceae</taxon>
        <taxon>Wujia</taxon>
    </lineage>
</organism>
<dbReference type="PANTHER" id="PTHR30435:SF19">
    <property type="entry name" value="FLAGELLAR BASAL-BODY ROD PROTEIN FLGG"/>
    <property type="match status" value="1"/>
</dbReference>
<evidence type="ECO:0000313" key="6">
    <source>
        <dbReference type="EMBL" id="QNL99881.1"/>
    </source>
</evidence>
<dbReference type="GO" id="GO:0009425">
    <property type="term" value="C:bacterial-type flagellum basal body"/>
    <property type="evidence" value="ECO:0007669"/>
    <property type="project" value="UniProtKB-SubCell"/>
</dbReference>
<comment type="similarity">
    <text evidence="1 2">Belongs to the flagella basal body rod proteins family.</text>
</comment>
<keyword evidence="2" id="KW-0975">Bacterial flagellum</keyword>
<dbReference type="Pfam" id="PF06429">
    <property type="entry name" value="Flg_bbr_C"/>
    <property type="match status" value="1"/>
</dbReference>
<keyword evidence="6" id="KW-0966">Cell projection</keyword>
<keyword evidence="6" id="KW-0282">Flagellum</keyword>
<dbReference type="Pfam" id="PF00460">
    <property type="entry name" value="Flg_bb_rod"/>
    <property type="match status" value="1"/>
</dbReference>
<evidence type="ECO:0000256" key="2">
    <source>
        <dbReference type="RuleBase" id="RU362116"/>
    </source>
</evidence>
<evidence type="ECO:0000313" key="7">
    <source>
        <dbReference type="Proteomes" id="UP000515819"/>
    </source>
</evidence>
<dbReference type="Proteomes" id="UP000515819">
    <property type="component" value="Chromosome"/>
</dbReference>
<dbReference type="NCBIfam" id="TIGR03506">
    <property type="entry name" value="FlgEFG_subfam"/>
    <property type="match status" value="1"/>
</dbReference>
<keyword evidence="7" id="KW-1185">Reference proteome</keyword>
<dbReference type="InterPro" id="IPR020013">
    <property type="entry name" value="Flagellar_FlgE/F/G"/>
</dbReference>
<accession>A0A7G9FMV0</accession>
<dbReference type="InterPro" id="IPR053967">
    <property type="entry name" value="LlgE_F_G-like_D1"/>
</dbReference>
<feature type="domain" description="Flagellar basal-body/hook protein C-terminal" evidence="4">
    <location>
        <begin position="231"/>
        <end position="275"/>
    </location>
</feature>
<name>A0A7G9FMV0_9FIRM</name>
<reference evidence="6 7" key="1">
    <citation type="submission" date="2020-08" db="EMBL/GenBank/DDBJ databases">
        <authorList>
            <person name="Liu C."/>
            <person name="Sun Q."/>
        </authorList>
    </citation>
    <scope>NUCLEOTIDE SEQUENCE [LARGE SCALE GENOMIC DNA]</scope>
    <source>
        <strain evidence="6 7">NSJ-4</strain>
    </source>
</reference>
<gene>
    <name evidence="6" type="ORF">H9Q76_00795</name>
</gene>
<dbReference type="Pfam" id="PF22692">
    <property type="entry name" value="LlgE_F_G_D1"/>
    <property type="match status" value="1"/>
</dbReference>
<dbReference type="KEGG" id="wcp:H9Q76_00795"/>
<evidence type="ECO:0000259" key="4">
    <source>
        <dbReference type="Pfam" id="PF06429"/>
    </source>
</evidence>
<dbReference type="PANTHER" id="PTHR30435">
    <property type="entry name" value="FLAGELLAR PROTEIN"/>
    <property type="match status" value="1"/>
</dbReference>
<sequence>MMRSLWTAASGMRAQQVNVDTIANNVANINTIGYKSQQASFKSLLYQNLQSTSTNNAGENKPVAAEVGLGSRVAAITSTFTQGNLTHVENPFSVALEGDGFFQIRTESGELQYTRDGSFEISPVANGNMLCTSDGNPVLDAYGNQIILPSNRVATDLVVNQDGTLAFPDGTGNPAVITDANGRPVKFGIYQFNNPAGLSKEGSNNYSVTVASGAAVAENGNAAVKQTKTHQYYTEASNVDVANEMVNLIVAQRAYEMNSKAIQASDEMMQQANALR</sequence>
<dbReference type="InterPro" id="IPR010930">
    <property type="entry name" value="Flg_bb/hook_C_dom"/>
</dbReference>
<dbReference type="GO" id="GO:0071978">
    <property type="term" value="P:bacterial-type flagellum-dependent swarming motility"/>
    <property type="evidence" value="ECO:0007669"/>
    <property type="project" value="TreeGrafter"/>
</dbReference>
<keyword evidence="6" id="KW-0969">Cilium</keyword>
<protein>
    <submittedName>
        <fullName evidence="6">Flagellar hook-basal body protein</fullName>
    </submittedName>
</protein>
<evidence type="ECO:0000259" key="3">
    <source>
        <dbReference type="Pfam" id="PF00460"/>
    </source>
</evidence>
<dbReference type="SUPFAM" id="SSF117143">
    <property type="entry name" value="Flagellar hook protein flgE"/>
    <property type="match status" value="1"/>
</dbReference>
<evidence type="ECO:0000259" key="5">
    <source>
        <dbReference type="Pfam" id="PF22692"/>
    </source>
</evidence>
<dbReference type="RefSeq" id="WP_021984873.1">
    <property type="nucleotide sequence ID" value="NZ_CP060632.1"/>
</dbReference>
<comment type="subcellular location">
    <subcellularLocation>
        <location evidence="2">Bacterial flagellum basal body</location>
    </subcellularLocation>
</comment>